<dbReference type="Proteomes" id="UP000176666">
    <property type="component" value="Unassembled WGS sequence"/>
</dbReference>
<evidence type="ECO:0000259" key="3">
    <source>
        <dbReference type="PROSITE" id="PS51668"/>
    </source>
</evidence>
<accession>A0A1F5GU28</accession>
<keyword evidence="4" id="KW-0489">Methyltransferase</keyword>
<keyword evidence="4" id="KW-0808">Transferase</keyword>
<feature type="domain" description="TsaA-like" evidence="3">
    <location>
        <begin position="20"/>
        <end position="148"/>
    </location>
</feature>
<dbReference type="Gene3D" id="2.40.30.70">
    <property type="entry name" value="YaeB-like"/>
    <property type="match status" value="1"/>
</dbReference>
<sequence>MKTEFCKFLGKLDKNGNIKIKPLGVAKNNVKNPMLPNWKNVVSEIVINRNYSKGLDGIEDYSHIIVVYWMDKEKECHLKHHPQGRNDVPYIGIFACRCPQRPVPIAMSTVKMLSRRGNVLKVKGLDIVNGTPILDLKPYHPQYDLAKNVKVPSWINRLVF</sequence>
<dbReference type="InterPro" id="IPR023370">
    <property type="entry name" value="TrmO-like_N"/>
</dbReference>
<dbReference type="SUPFAM" id="SSF118196">
    <property type="entry name" value="YaeB-like"/>
    <property type="match status" value="1"/>
</dbReference>
<gene>
    <name evidence="4" type="ORF">A3F02_01390</name>
</gene>
<dbReference type="GO" id="GO:0008168">
    <property type="term" value="F:methyltransferase activity"/>
    <property type="evidence" value="ECO:0007669"/>
    <property type="project" value="UniProtKB-KW"/>
</dbReference>
<dbReference type="InterPro" id="IPR036414">
    <property type="entry name" value="YaeB_N_sf"/>
</dbReference>
<reference evidence="4 5" key="1">
    <citation type="journal article" date="2016" name="Nat. Commun.">
        <title>Thousands of microbial genomes shed light on interconnected biogeochemical processes in an aquifer system.</title>
        <authorList>
            <person name="Anantharaman K."/>
            <person name="Brown C.T."/>
            <person name="Hug L.A."/>
            <person name="Sharon I."/>
            <person name="Castelle C.J."/>
            <person name="Probst A.J."/>
            <person name="Thomas B.C."/>
            <person name="Singh A."/>
            <person name="Wilkins M.J."/>
            <person name="Karaoz U."/>
            <person name="Brodie E.L."/>
            <person name="Williams K.H."/>
            <person name="Hubbard S.S."/>
            <person name="Banfield J.F."/>
        </authorList>
    </citation>
    <scope>NUCLEOTIDE SEQUENCE [LARGE SCALE GENOMIC DNA]</scope>
</reference>
<keyword evidence="1" id="KW-0949">S-adenosyl-L-methionine</keyword>
<evidence type="ECO:0000256" key="1">
    <source>
        <dbReference type="ARBA" id="ARBA00022691"/>
    </source>
</evidence>
<dbReference type="AlphaFoldDB" id="A0A1F5GU28"/>
<dbReference type="EMBL" id="MFBJ01000057">
    <property type="protein sequence ID" value="OGD95287.1"/>
    <property type="molecule type" value="Genomic_DNA"/>
</dbReference>
<proteinExistence type="inferred from homology"/>
<dbReference type="InterPro" id="IPR040372">
    <property type="entry name" value="YaeB-like"/>
</dbReference>
<name>A0A1F5GU28_9BACT</name>
<evidence type="ECO:0000313" key="4">
    <source>
        <dbReference type="EMBL" id="OGD95287.1"/>
    </source>
</evidence>
<comment type="similarity">
    <text evidence="2">Belongs to the tRNA methyltransferase O family.</text>
</comment>
<evidence type="ECO:0000256" key="2">
    <source>
        <dbReference type="ARBA" id="ARBA00033753"/>
    </source>
</evidence>
<dbReference type="NCBIfam" id="TIGR00104">
    <property type="entry name" value="tRNA_TsaA"/>
    <property type="match status" value="1"/>
</dbReference>
<protein>
    <submittedName>
        <fullName evidence="4">tRNA (N6-threonylcarbamoyladenosine(37)-N6)-methyltransferase TrmO</fullName>
    </submittedName>
</protein>
<dbReference type="PANTHER" id="PTHR12818">
    <property type="entry name" value="TRNA (ADENINE(37)-N6)-METHYLTRANSFERASE"/>
    <property type="match status" value="1"/>
</dbReference>
<organism evidence="4 5">
    <name type="scientific">Candidatus Curtissbacteria bacterium RIFCSPHIGHO2_12_FULL_38_9b</name>
    <dbReference type="NCBI Taxonomy" id="1797720"/>
    <lineage>
        <taxon>Bacteria</taxon>
        <taxon>Candidatus Curtissiibacteriota</taxon>
    </lineage>
</organism>
<dbReference type="PROSITE" id="PS51668">
    <property type="entry name" value="TSAA_2"/>
    <property type="match status" value="1"/>
</dbReference>
<dbReference type="InterPro" id="IPR036413">
    <property type="entry name" value="YaeB-like_sf"/>
</dbReference>
<comment type="caution">
    <text evidence="4">The sequence shown here is derived from an EMBL/GenBank/DDBJ whole genome shotgun (WGS) entry which is preliminary data.</text>
</comment>
<evidence type="ECO:0000313" key="5">
    <source>
        <dbReference type="Proteomes" id="UP000176666"/>
    </source>
</evidence>
<dbReference type="Pfam" id="PF01980">
    <property type="entry name" value="TrmO_N"/>
    <property type="match status" value="1"/>
</dbReference>
<dbReference type="GO" id="GO:0032259">
    <property type="term" value="P:methylation"/>
    <property type="evidence" value="ECO:0007669"/>
    <property type="project" value="UniProtKB-KW"/>
</dbReference>
<dbReference type="PANTHER" id="PTHR12818:SF0">
    <property type="entry name" value="TRNA (ADENINE(37)-N6)-METHYLTRANSFERASE"/>
    <property type="match status" value="1"/>
</dbReference>
<dbReference type="CDD" id="cd09281">
    <property type="entry name" value="UPF0066"/>
    <property type="match status" value="1"/>
</dbReference>